<protein>
    <submittedName>
        <fullName evidence="2">Uncharacterized protein</fullName>
    </submittedName>
</protein>
<keyword evidence="3" id="KW-1185">Reference proteome</keyword>
<proteinExistence type="predicted"/>
<reference evidence="3" key="1">
    <citation type="journal article" date="2015" name="PLoS Genet.">
        <title>The dynamic genome and transcriptome of the human fungal pathogen Blastomyces and close relative Emmonsia.</title>
        <authorList>
            <person name="Munoz J.F."/>
            <person name="Gauthier G.M."/>
            <person name="Desjardins C.A."/>
            <person name="Gallo J.E."/>
            <person name="Holder J."/>
            <person name="Sullivan T.D."/>
            <person name="Marty A.J."/>
            <person name="Carmen J.C."/>
            <person name="Chen Z."/>
            <person name="Ding L."/>
            <person name="Gujja S."/>
            <person name="Magrini V."/>
            <person name="Misas E."/>
            <person name="Mitreva M."/>
            <person name="Priest M."/>
            <person name="Saif S."/>
            <person name="Whiston E.A."/>
            <person name="Young S."/>
            <person name="Zeng Q."/>
            <person name="Goldman W.E."/>
            <person name="Mardis E.R."/>
            <person name="Taylor J.W."/>
            <person name="McEwen J.G."/>
            <person name="Clay O.K."/>
            <person name="Klein B.S."/>
            <person name="Cuomo C.A."/>
        </authorList>
    </citation>
    <scope>NUCLEOTIDE SEQUENCE [LARGE SCALE GENOMIC DNA]</scope>
    <source>
        <strain evidence="3">UAMH 139</strain>
    </source>
</reference>
<evidence type="ECO:0000256" key="1">
    <source>
        <dbReference type="SAM" id="MobiDB-lite"/>
    </source>
</evidence>
<feature type="compositionally biased region" description="Basic residues" evidence="1">
    <location>
        <begin position="40"/>
        <end position="52"/>
    </location>
</feature>
<evidence type="ECO:0000313" key="3">
    <source>
        <dbReference type="Proteomes" id="UP000053573"/>
    </source>
</evidence>
<gene>
    <name evidence="2" type="ORF">EMPG_17595</name>
</gene>
<feature type="region of interest" description="Disordered" evidence="1">
    <location>
        <begin position="40"/>
        <end position="61"/>
    </location>
</feature>
<dbReference type="Proteomes" id="UP000053573">
    <property type="component" value="Unassembled WGS sequence"/>
</dbReference>
<dbReference type="EMBL" id="LDEV01002947">
    <property type="protein sequence ID" value="KLJ06912.1"/>
    <property type="molecule type" value="Genomic_DNA"/>
</dbReference>
<feature type="compositionally biased region" description="Acidic residues" evidence="1">
    <location>
        <begin position="201"/>
        <end position="211"/>
    </location>
</feature>
<organism evidence="2 3">
    <name type="scientific">Blastomyces silverae</name>
    <dbReference type="NCBI Taxonomy" id="2060906"/>
    <lineage>
        <taxon>Eukaryota</taxon>
        <taxon>Fungi</taxon>
        <taxon>Dikarya</taxon>
        <taxon>Ascomycota</taxon>
        <taxon>Pezizomycotina</taxon>
        <taxon>Eurotiomycetes</taxon>
        <taxon>Eurotiomycetidae</taxon>
        <taxon>Onygenales</taxon>
        <taxon>Ajellomycetaceae</taxon>
        <taxon>Blastomyces</taxon>
    </lineage>
</organism>
<dbReference type="AlphaFoldDB" id="A0A0H1B7E9"/>
<feature type="region of interest" description="Disordered" evidence="1">
    <location>
        <begin position="195"/>
        <end position="221"/>
    </location>
</feature>
<comment type="caution">
    <text evidence="2">The sequence shown here is derived from an EMBL/GenBank/DDBJ whole genome shotgun (WGS) entry which is preliminary data.</text>
</comment>
<accession>A0A0H1B7E9</accession>
<dbReference type="OrthoDB" id="4186596at2759"/>
<feature type="region of interest" description="Disordered" evidence="1">
    <location>
        <begin position="132"/>
        <end position="151"/>
    </location>
</feature>
<sequence>MGHMERDDIEALFGRDRSVDYTQGYGHLLFPPLEIKPVVKRKSRAKSKRKTRDGHDNNPTEFVAATATATAETMQAGPSPLMRLPLELRYRIFRLLIQPLLGSYYEDLPKMPGANGVRFRILDAPYACSSRHPDPDFTHSTQDPNGHVPEGMEEDHFELYKAIREGAADDAQVERATQLCITPLFDKDRPIDEMSAVSTSDGEDQDQDDDDDFHHGGKEEGTDLRACHPVYGLQAYKGPDISDEGIFEEGLLNNLHTSPAYELSIDEYQIVDFDFLRPLFYVSHQFTRDFGACLWQNAILKFEAPECFFSFIAPRPAIANFIKFIELELQFFEDWFDTSSDTVVAICQFISEYMDLRYIRIHLFTEEPHLQKILVREKLEKWTRAFKALKVSQGFDVRVVDFPIHWQIRRNKVWRPAPHPLERKLKELWYPSVLGSPEAPEVRMTM</sequence>
<evidence type="ECO:0000313" key="2">
    <source>
        <dbReference type="EMBL" id="KLJ06912.1"/>
    </source>
</evidence>
<name>A0A0H1B7E9_9EURO</name>
<feature type="compositionally biased region" description="Basic and acidic residues" evidence="1">
    <location>
        <begin position="212"/>
        <end position="221"/>
    </location>
</feature>